<reference evidence="1" key="1">
    <citation type="submission" date="2022-04" db="EMBL/GenBank/DDBJ databases">
        <title>Jade perch genome.</title>
        <authorList>
            <person name="Chao B."/>
        </authorList>
    </citation>
    <scope>NUCLEOTIDE SEQUENCE</scope>
    <source>
        <strain evidence="1">CB-2022</strain>
    </source>
</reference>
<evidence type="ECO:0000313" key="1">
    <source>
        <dbReference type="EMBL" id="KAI3371560.1"/>
    </source>
</evidence>
<comment type="caution">
    <text evidence="1">The sequence shown here is derived from an EMBL/GenBank/DDBJ whole genome shotgun (WGS) entry which is preliminary data.</text>
</comment>
<dbReference type="Proteomes" id="UP000831701">
    <property type="component" value="Chromosome 6"/>
</dbReference>
<evidence type="ECO:0000313" key="2">
    <source>
        <dbReference type="Proteomes" id="UP000831701"/>
    </source>
</evidence>
<organism evidence="1 2">
    <name type="scientific">Scortum barcoo</name>
    <name type="common">barcoo grunter</name>
    <dbReference type="NCBI Taxonomy" id="214431"/>
    <lineage>
        <taxon>Eukaryota</taxon>
        <taxon>Metazoa</taxon>
        <taxon>Chordata</taxon>
        <taxon>Craniata</taxon>
        <taxon>Vertebrata</taxon>
        <taxon>Euteleostomi</taxon>
        <taxon>Actinopterygii</taxon>
        <taxon>Neopterygii</taxon>
        <taxon>Teleostei</taxon>
        <taxon>Neoteleostei</taxon>
        <taxon>Acanthomorphata</taxon>
        <taxon>Eupercaria</taxon>
        <taxon>Centrarchiformes</taxon>
        <taxon>Terapontoidei</taxon>
        <taxon>Terapontidae</taxon>
        <taxon>Scortum</taxon>
    </lineage>
</organism>
<dbReference type="EMBL" id="CM041536">
    <property type="protein sequence ID" value="KAI3371560.1"/>
    <property type="molecule type" value="Genomic_DNA"/>
</dbReference>
<accession>A0ACB8WV75</accession>
<sequence>MKPYRSRRTTTRSFDAFSLSLLLSPLPARHLFLLSEPIRGAEDVKLRPGTRLGRVNSFSVSWSFMLGVVGCRMEGRTPGTRKLLLGILGFFCLWITARAQMKIPPETCWCITRRKVDETTWIHTSVCLLAAPLMGDPEGITCRGGRLSSPFSFENSPPNTTKSGSLLLLQKKLKDVESIIKIVELDGDDLVKDYSDEIERMLGSKMKSVKRLAESAEDADLYHEFNASLAFDYYNSMMINTVDEDGNYAELGGEFPLEENEHFNNLQVNTQQSNIQVPTNVYNKDPNILNAIYNSEALNDVFISNFQKDPTLTWQYFGSSTGFFRIYPGIKWTPDSNGVAAFDCRNRNWYIQAATSPKDIIIMVDISGSMKGLKMTIAKHTINTILDTLGENDFVNVIAYTDYVRYVEPCFKGTLVQADLDNREHFKLLVEELHVKGEAKIKNAMKESFKILNEARANGQGSMCNQAIMLITDGAMEDFESVFEEFNWPERRVRVFTYLIGREMTFAQNTKWIACNNKGYYTHISTLADVQENVMEYLHVLSRPMVINHDHDIIWTEAYMDTVLFTTKAQSLLLMTSVAMPVFSKKKETVTVPRDPAGCGRLRHPADGGGSDIPLMEVMKLAPRYMLCLRSAVRSPAPPVPLSKCSPFTVFVLPPQLGAHGYAFLITNNGYILAHPDLRPLYKDGKKLKPKPNYNSVDLSEVEWEDTEEKLRTAMVKGETGSSSLSIRASVDKGKRPLYLINDYFYTNIDETPFRFPVSPLCSFGMVLTRGHGRLMFVGNVSVEEGLHDLTSPDLSIASEWTYCETDIDPGHRKYSQLQAAIRYLLGKEPDLECDEVLLQQLLFDAVVTAPLEAYWNALMLNDRIEPGVETVFLGTRSGLMRIIRYAGVESRVAKKFLTPADKDNLFTIDHFPLWYRLAVENTPGSFYYYPINDKGVKYVVATTAVTVSSEGKTAMAGGESGCCCSHSKHCRVFKN</sequence>
<name>A0ACB8WV75_9TELE</name>
<gene>
    <name evidence="1" type="ORF">L3Q82_023579</name>
</gene>
<protein>
    <submittedName>
        <fullName evidence="1">Uncharacterized protein</fullName>
    </submittedName>
</protein>
<proteinExistence type="predicted"/>
<keyword evidence="2" id="KW-1185">Reference proteome</keyword>